<comment type="caution">
    <text evidence="3">The sequence shown here is derived from an EMBL/GenBank/DDBJ whole genome shotgun (WGS) entry which is preliminary data.</text>
</comment>
<accession>A0A445A0W6</accession>
<name>A0A445A0W6_ARAHY</name>
<dbReference type="EMBL" id="SDMP01000013">
    <property type="protein sequence ID" value="RYR20083.1"/>
    <property type="molecule type" value="Genomic_DNA"/>
</dbReference>
<evidence type="ECO:0000256" key="2">
    <source>
        <dbReference type="SAM" id="Phobius"/>
    </source>
</evidence>
<dbReference type="Proteomes" id="UP000289738">
    <property type="component" value="Chromosome B03"/>
</dbReference>
<keyword evidence="2" id="KW-1133">Transmembrane helix</keyword>
<feature type="transmembrane region" description="Helical" evidence="2">
    <location>
        <begin position="6"/>
        <end position="24"/>
    </location>
</feature>
<organism evidence="3 4">
    <name type="scientific">Arachis hypogaea</name>
    <name type="common">Peanut</name>
    <dbReference type="NCBI Taxonomy" id="3818"/>
    <lineage>
        <taxon>Eukaryota</taxon>
        <taxon>Viridiplantae</taxon>
        <taxon>Streptophyta</taxon>
        <taxon>Embryophyta</taxon>
        <taxon>Tracheophyta</taxon>
        <taxon>Spermatophyta</taxon>
        <taxon>Magnoliopsida</taxon>
        <taxon>eudicotyledons</taxon>
        <taxon>Gunneridae</taxon>
        <taxon>Pentapetalae</taxon>
        <taxon>rosids</taxon>
        <taxon>fabids</taxon>
        <taxon>Fabales</taxon>
        <taxon>Fabaceae</taxon>
        <taxon>Papilionoideae</taxon>
        <taxon>50 kb inversion clade</taxon>
        <taxon>dalbergioids sensu lato</taxon>
        <taxon>Dalbergieae</taxon>
        <taxon>Pterocarpus clade</taxon>
        <taxon>Arachis</taxon>
    </lineage>
</organism>
<evidence type="ECO:0000313" key="3">
    <source>
        <dbReference type="EMBL" id="RYR20083.1"/>
    </source>
</evidence>
<evidence type="ECO:0000256" key="1">
    <source>
        <dbReference type="SAM" id="MobiDB-lite"/>
    </source>
</evidence>
<dbReference type="AlphaFoldDB" id="A0A445A0W6"/>
<keyword evidence="2" id="KW-0812">Transmembrane</keyword>
<feature type="compositionally biased region" description="Low complexity" evidence="1">
    <location>
        <begin position="170"/>
        <end position="187"/>
    </location>
</feature>
<reference evidence="3 4" key="1">
    <citation type="submission" date="2019-01" db="EMBL/GenBank/DDBJ databases">
        <title>Sequencing of cultivated peanut Arachis hypogaea provides insights into genome evolution and oil improvement.</title>
        <authorList>
            <person name="Chen X."/>
        </authorList>
    </citation>
    <scope>NUCLEOTIDE SEQUENCE [LARGE SCALE GENOMIC DNA]</scope>
    <source>
        <strain evidence="4">cv. Fuhuasheng</strain>
        <tissue evidence="3">Leaves</tissue>
    </source>
</reference>
<sequence length="196" mass="22155">MYQNIFLYQFGVNYCIIGLHICIFKKWSATKTVNRASNAGSSMHTGDSISMDEHARRMTKLSQVTLSLDNEGDVEASKKGLDIPDDYTIWNEVVTKEKKKGNFGLGSFGLDLSLKLYYRNYSKTSKDNLNIEEELHTWKEKAKEQEMINEEIGSTEKKIHTLYQKLNLPLPSNLSNPAKNELGTGSSDDGDDNMSD</sequence>
<proteinExistence type="predicted"/>
<evidence type="ECO:0000313" key="4">
    <source>
        <dbReference type="Proteomes" id="UP000289738"/>
    </source>
</evidence>
<gene>
    <name evidence="3" type="ORF">Ahy_B03g065169</name>
</gene>
<keyword evidence="2" id="KW-0472">Membrane</keyword>
<keyword evidence="4" id="KW-1185">Reference proteome</keyword>
<protein>
    <submittedName>
        <fullName evidence="3">Uncharacterized protein</fullName>
    </submittedName>
</protein>
<feature type="region of interest" description="Disordered" evidence="1">
    <location>
        <begin position="170"/>
        <end position="196"/>
    </location>
</feature>